<evidence type="ECO:0000313" key="2">
    <source>
        <dbReference type="Proteomes" id="UP001604335"/>
    </source>
</evidence>
<proteinExistence type="predicted"/>
<name>A0ABW7CAI5_9CYAN</name>
<comment type="caution">
    <text evidence="1">The sequence shown here is derived from an EMBL/GenBank/DDBJ whole genome shotgun (WGS) entry which is preliminary data.</text>
</comment>
<dbReference type="RefSeq" id="WP_393013252.1">
    <property type="nucleotide sequence ID" value="NZ_JAZAQF010000061.1"/>
</dbReference>
<reference evidence="2" key="1">
    <citation type="journal article" date="2024" name="Algal Res.">
        <title>Biochemical, toxicological and genomic investigation of a high-biomass producing Limnothrix strain isolated from Italian shallow drinking water reservoir.</title>
        <authorList>
            <person name="Simonazzi M."/>
            <person name="Shishido T.K."/>
            <person name="Delbaje E."/>
            <person name="Wahlsten M."/>
            <person name="Fewer D.P."/>
            <person name="Sivonen K."/>
            <person name="Pezzolesi L."/>
            <person name="Pistocchi R."/>
        </authorList>
    </citation>
    <scope>NUCLEOTIDE SEQUENCE [LARGE SCALE GENOMIC DNA]</scope>
    <source>
        <strain evidence="2">LRLZ20PSL1</strain>
    </source>
</reference>
<accession>A0ABW7CAI5</accession>
<keyword evidence="2" id="KW-1185">Reference proteome</keyword>
<evidence type="ECO:0008006" key="3">
    <source>
        <dbReference type="Google" id="ProtNLM"/>
    </source>
</evidence>
<organism evidence="1 2">
    <name type="scientific">Limnothrix redekei LRLZ20PSL1</name>
    <dbReference type="NCBI Taxonomy" id="3112953"/>
    <lineage>
        <taxon>Bacteria</taxon>
        <taxon>Bacillati</taxon>
        <taxon>Cyanobacteriota</taxon>
        <taxon>Cyanophyceae</taxon>
        <taxon>Pseudanabaenales</taxon>
        <taxon>Pseudanabaenaceae</taxon>
        <taxon>Limnothrix</taxon>
    </lineage>
</organism>
<sequence>MQKSIYDDRTEALTFGAEQLSLLVARARQALKELGYTIRKRNQRPEWLIIAPNDKWALLVYSHANGWEVKGPADSSDKIAIADTIQHFVIAISAYETRVKESKRY</sequence>
<dbReference type="EMBL" id="JAZAQF010000061">
    <property type="protein sequence ID" value="MFG3818172.1"/>
    <property type="molecule type" value="Genomic_DNA"/>
</dbReference>
<protein>
    <recommendedName>
        <fullName evidence="3">DUF5659 domain-containing protein</fullName>
    </recommendedName>
</protein>
<evidence type="ECO:0000313" key="1">
    <source>
        <dbReference type="EMBL" id="MFG3818172.1"/>
    </source>
</evidence>
<gene>
    <name evidence="1" type="ORF">VPK24_11045</name>
</gene>
<dbReference type="Proteomes" id="UP001604335">
    <property type="component" value="Unassembled WGS sequence"/>
</dbReference>